<dbReference type="PANTHER" id="PTHR35010:SF2">
    <property type="entry name" value="BLL4672 PROTEIN"/>
    <property type="match status" value="1"/>
</dbReference>
<dbReference type="Gene3D" id="3.30.450.180">
    <property type="match status" value="1"/>
</dbReference>
<dbReference type="STRING" id="350058.Mvan_0930"/>
<dbReference type="HOGENOM" id="CLU_057862_2_0_11"/>
<sequence length="297" mass="33705">MQCVGALRLDGALALSDHGRTASSDDRARREALAEFLRARRESLQPEDIGIPRRGRRRVKGLRRHEVADAAAVSVTWYTWLEQGRDIHATPQVIEALARALQLDDSEHSYLCRLAGVTPKATQLGRTQAGDSLIALVDSLLPNPAQLMLPATDLINWNDAYSRLFVDPSTLAAEDRNALWIQVMCPEVRHRLVDWEAETQLVVGRFRAEAAKYPGDPHFRRIIDRLSAESTLFRSIWARHEVQGFEDRVKTIEHPEVGEVRVRLVKLRPLDHPHLLLLVHMLDDDESRARIGRLLSR</sequence>
<dbReference type="CDD" id="cd00093">
    <property type="entry name" value="HTH_XRE"/>
    <property type="match status" value="1"/>
</dbReference>
<dbReference type="EMBL" id="CP000511">
    <property type="protein sequence ID" value="ABM11768.1"/>
    <property type="molecule type" value="Genomic_DNA"/>
</dbReference>
<evidence type="ECO:0000313" key="3">
    <source>
        <dbReference type="Proteomes" id="UP000009159"/>
    </source>
</evidence>
<dbReference type="InterPro" id="IPR001387">
    <property type="entry name" value="Cro/C1-type_HTH"/>
</dbReference>
<organism evidence="2 3">
    <name type="scientific">Mycolicibacterium vanbaalenii (strain DSM 7251 / JCM 13017 / BCRC 16820 / KCTC 9966 / NRRL B-24157 / PYR-1)</name>
    <name type="common">Mycobacterium vanbaalenii</name>
    <dbReference type="NCBI Taxonomy" id="350058"/>
    <lineage>
        <taxon>Bacteria</taxon>
        <taxon>Bacillati</taxon>
        <taxon>Actinomycetota</taxon>
        <taxon>Actinomycetes</taxon>
        <taxon>Mycobacteriales</taxon>
        <taxon>Mycobacteriaceae</taxon>
        <taxon>Mycolicibacterium</taxon>
    </lineage>
</organism>
<name>A1T3L8_MYCVP</name>
<reference evidence="2" key="1">
    <citation type="submission" date="2006-12" db="EMBL/GenBank/DDBJ databases">
        <title>Complete sequence of Mycobacterium vanbaalenii PYR-1.</title>
        <authorList>
            <consortium name="US DOE Joint Genome Institute"/>
            <person name="Copeland A."/>
            <person name="Lucas S."/>
            <person name="Lapidus A."/>
            <person name="Barry K."/>
            <person name="Detter J.C."/>
            <person name="Glavina del Rio T."/>
            <person name="Hammon N."/>
            <person name="Israni S."/>
            <person name="Dalin E."/>
            <person name="Tice H."/>
            <person name="Pitluck S."/>
            <person name="Singan V."/>
            <person name="Schmutz J."/>
            <person name="Larimer F."/>
            <person name="Land M."/>
            <person name="Hauser L."/>
            <person name="Kyrpides N."/>
            <person name="Anderson I.J."/>
            <person name="Miller C."/>
            <person name="Richardson P."/>
        </authorList>
    </citation>
    <scope>NUCLEOTIDE SEQUENCE [LARGE SCALE GENOMIC DNA]</scope>
    <source>
        <strain evidence="2">PYR-1</strain>
    </source>
</reference>
<evidence type="ECO:0000259" key="1">
    <source>
        <dbReference type="SMART" id="SM00530"/>
    </source>
</evidence>
<dbReference type="SUPFAM" id="SSF47413">
    <property type="entry name" value="lambda repressor-like DNA-binding domains"/>
    <property type="match status" value="1"/>
</dbReference>
<dbReference type="Pfam" id="PF13560">
    <property type="entry name" value="HTH_31"/>
    <property type="match status" value="1"/>
</dbReference>
<feature type="domain" description="HTH cro/C1-type" evidence="1">
    <location>
        <begin position="36"/>
        <end position="108"/>
    </location>
</feature>
<dbReference type="Pfam" id="PF17765">
    <property type="entry name" value="MLTR_LBD"/>
    <property type="match status" value="1"/>
</dbReference>
<dbReference type="KEGG" id="mva:Mvan_0930"/>
<gene>
    <name evidence="2" type="ordered locus">Mvan_0930</name>
</gene>
<dbReference type="Proteomes" id="UP000009159">
    <property type="component" value="Chromosome"/>
</dbReference>
<dbReference type="eggNOG" id="COG1396">
    <property type="taxonomic scope" value="Bacteria"/>
</dbReference>
<evidence type="ECO:0000313" key="2">
    <source>
        <dbReference type="EMBL" id="ABM11768.1"/>
    </source>
</evidence>
<dbReference type="SMART" id="SM00530">
    <property type="entry name" value="HTH_XRE"/>
    <property type="match status" value="1"/>
</dbReference>
<keyword evidence="3" id="KW-1185">Reference proteome</keyword>
<dbReference type="GO" id="GO:0003677">
    <property type="term" value="F:DNA binding"/>
    <property type="evidence" value="ECO:0007669"/>
    <property type="project" value="InterPro"/>
</dbReference>
<protein>
    <submittedName>
        <fullName evidence="2">Helix-turn-helix domain protein</fullName>
    </submittedName>
</protein>
<dbReference type="PANTHER" id="PTHR35010">
    <property type="entry name" value="BLL4672 PROTEIN-RELATED"/>
    <property type="match status" value="1"/>
</dbReference>
<dbReference type="InterPro" id="IPR041413">
    <property type="entry name" value="MLTR_LBD"/>
</dbReference>
<proteinExistence type="predicted"/>
<dbReference type="InterPro" id="IPR010982">
    <property type="entry name" value="Lambda_DNA-bd_dom_sf"/>
</dbReference>
<dbReference type="Gene3D" id="1.10.260.40">
    <property type="entry name" value="lambda repressor-like DNA-binding domains"/>
    <property type="match status" value="1"/>
</dbReference>
<accession>A1T3L8</accession>
<dbReference type="AlphaFoldDB" id="A1T3L8"/>